<name>A0A1H7WUQ2_9NOCA</name>
<keyword evidence="3 6" id="KW-0238">DNA-binding</keyword>
<dbReference type="InterPro" id="IPR047057">
    <property type="entry name" value="MerR_fam"/>
</dbReference>
<dbReference type="PROSITE" id="PS00552">
    <property type="entry name" value="HTH_MERR_1"/>
    <property type="match status" value="1"/>
</dbReference>
<feature type="domain" description="HTH merR-type" evidence="5">
    <location>
        <begin position="4"/>
        <end position="73"/>
    </location>
</feature>
<keyword evidence="7" id="KW-1185">Reference proteome</keyword>
<dbReference type="PANTHER" id="PTHR30204">
    <property type="entry name" value="REDOX-CYCLING DRUG-SENSING TRANSCRIPTIONAL ACTIVATOR SOXR"/>
    <property type="match status" value="1"/>
</dbReference>
<proteinExistence type="predicted"/>
<reference evidence="7" key="1">
    <citation type="submission" date="2016-10" db="EMBL/GenBank/DDBJ databases">
        <authorList>
            <person name="Varghese N."/>
            <person name="Submissions S."/>
        </authorList>
    </citation>
    <scope>NUCLEOTIDE SEQUENCE [LARGE SCALE GENOMIC DNA]</scope>
    <source>
        <strain evidence="7">DSM 44675</strain>
    </source>
</reference>
<dbReference type="PROSITE" id="PS50937">
    <property type="entry name" value="HTH_MERR_2"/>
    <property type="match status" value="1"/>
</dbReference>
<dbReference type="InterPro" id="IPR009061">
    <property type="entry name" value="DNA-bd_dom_put_sf"/>
</dbReference>
<organism evidence="6 7">
    <name type="scientific">Rhodococcus maanshanensis</name>
    <dbReference type="NCBI Taxonomy" id="183556"/>
    <lineage>
        <taxon>Bacteria</taxon>
        <taxon>Bacillati</taxon>
        <taxon>Actinomycetota</taxon>
        <taxon>Actinomycetes</taxon>
        <taxon>Mycobacteriales</taxon>
        <taxon>Nocardiaceae</taxon>
        <taxon>Rhodococcus</taxon>
    </lineage>
</organism>
<dbReference type="Proteomes" id="UP000198677">
    <property type="component" value="Unassembled WGS sequence"/>
</dbReference>
<dbReference type="CDD" id="cd01106">
    <property type="entry name" value="HTH_TipAL-Mta"/>
    <property type="match status" value="1"/>
</dbReference>
<dbReference type="InterPro" id="IPR012925">
    <property type="entry name" value="TipAS_dom"/>
</dbReference>
<dbReference type="RefSeq" id="WP_072753449.1">
    <property type="nucleotide sequence ID" value="NZ_FOAW01000029.1"/>
</dbReference>
<sequence>MDDGYTVGDLAGLSGVSVRTLHHYDAIGLLTPHGRSAANHRRYTDVDVARLRQILFYRELEFGLDEIAEILADPAVPPDAHLRRQHRLLRERRARIDGLLDAVEHELRVRGSGIALTAAEQLEIFDTDRFGAALAEVEDQWGVDAHTAAYTREDWVAIKAEADADIAAFAAALAAGEPADGEAAMRAAEDHRAHLARWFFPCSHRKHRKVAAHYVSDPATVAQWDEIAPGFAWYVHDAIVANADRARS</sequence>
<evidence type="ECO:0000313" key="7">
    <source>
        <dbReference type="Proteomes" id="UP000198677"/>
    </source>
</evidence>
<dbReference type="Gene3D" id="1.10.1660.10">
    <property type="match status" value="1"/>
</dbReference>
<dbReference type="Pfam" id="PF07739">
    <property type="entry name" value="TipAS"/>
    <property type="match status" value="1"/>
</dbReference>
<dbReference type="PRINTS" id="PR00040">
    <property type="entry name" value="HTHMERR"/>
</dbReference>
<evidence type="ECO:0000259" key="5">
    <source>
        <dbReference type="PROSITE" id="PS50937"/>
    </source>
</evidence>
<dbReference type="GO" id="GO:0003700">
    <property type="term" value="F:DNA-binding transcription factor activity"/>
    <property type="evidence" value="ECO:0007669"/>
    <property type="project" value="InterPro"/>
</dbReference>
<accession>A0A1H7WUQ2</accession>
<keyword evidence="4" id="KW-0804">Transcription</keyword>
<dbReference type="PANTHER" id="PTHR30204:SF69">
    <property type="entry name" value="MERR-FAMILY TRANSCRIPTIONAL REGULATOR"/>
    <property type="match status" value="1"/>
</dbReference>
<evidence type="ECO:0000256" key="1">
    <source>
        <dbReference type="ARBA" id="ARBA00022491"/>
    </source>
</evidence>
<dbReference type="InterPro" id="IPR000551">
    <property type="entry name" value="MerR-type_HTH_dom"/>
</dbReference>
<dbReference type="OrthoDB" id="9809391at2"/>
<dbReference type="Gene3D" id="1.10.490.50">
    <property type="entry name" value="Antibiotic binding domain of TipA-like multidrug resistance regulators"/>
    <property type="match status" value="1"/>
</dbReference>
<keyword evidence="2" id="KW-0805">Transcription regulation</keyword>
<dbReference type="SMART" id="SM00422">
    <property type="entry name" value="HTH_MERR"/>
    <property type="match status" value="1"/>
</dbReference>
<evidence type="ECO:0000256" key="3">
    <source>
        <dbReference type="ARBA" id="ARBA00023125"/>
    </source>
</evidence>
<keyword evidence="1" id="KW-0678">Repressor</keyword>
<dbReference type="InterPro" id="IPR036244">
    <property type="entry name" value="TipA-like_antibiotic-bd"/>
</dbReference>
<gene>
    <name evidence="6" type="ORF">SAMN05444583_12914</name>
</gene>
<dbReference type="SUPFAM" id="SSF89082">
    <property type="entry name" value="Antibiotic binding domain of TipA-like multidrug resistance regulators"/>
    <property type="match status" value="1"/>
</dbReference>
<dbReference type="Pfam" id="PF13411">
    <property type="entry name" value="MerR_1"/>
    <property type="match status" value="1"/>
</dbReference>
<evidence type="ECO:0000256" key="4">
    <source>
        <dbReference type="ARBA" id="ARBA00023163"/>
    </source>
</evidence>
<dbReference type="EMBL" id="FOAW01000029">
    <property type="protein sequence ID" value="SEM25124.1"/>
    <property type="molecule type" value="Genomic_DNA"/>
</dbReference>
<dbReference type="GO" id="GO:0003677">
    <property type="term" value="F:DNA binding"/>
    <property type="evidence" value="ECO:0007669"/>
    <property type="project" value="UniProtKB-KW"/>
</dbReference>
<dbReference type="AlphaFoldDB" id="A0A1H7WUQ2"/>
<evidence type="ECO:0000256" key="2">
    <source>
        <dbReference type="ARBA" id="ARBA00023015"/>
    </source>
</evidence>
<protein>
    <submittedName>
        <fullName evidence="6">DNA-binding transcriptional regulator, MerR family</fullName>
    </submittedName>
</protein>
<dbReference type="SUPFAM" id="SSF46955">
    <property type="entry name" value="Putative DNA-binding domain"/>
    <property type="match status" value="1"/>
</dbReference>
<evidence type="ECO:0000313" key="6">
    <source>
        <dbReference type="EMBL" id="SEM25124.1"/>
    </source>
</evidence>